<dbReference type="EMBL" id="BKCJ010004617">
    <property type="protein sequence ID" value="GEU62103.1"/>
    <property type="molecule type" value="Genomic_DNA"/>
</dbReference>
<gene>
    <name evidence="2" type="ORF">Tci_034081</name>
</gene>
<evidence type="ECO:0000313" key="2">
    <source>
        <dbReference type="EMBL" id="GEU62103.1"/>
    </source>
</evidence>
<name>A0A6L2LJY2_TANCI</name>
<evidence type="ECO:0000256" key="1">
    <source>
        <dbReference type="SAM" id="Phobius"/>
    </source>
</evidence>
<keyword evidence="1" id="KW-1133">Transmembrane helix</keyword>
<sequence>MYYDVNNQMNNKPLKGMERGIYTITMAGHIRMTYVDPVSLDFAAALAVLITKASQSRQNCKSELYLVGFVPILAPSQSAIFLYSHFYSFSMSYLWTSTLASGMSLGGSLRIKRLLSVVEVTAAGYGFYCCQVSYKSKAGLRYKATSHAVESSINSSEMLENQKNVESILEKGYHAVPPPFTRNYMPSKRDLWLIDEHFKSVSMDFIFNIAPSDVKTIDVNHKGVFSIKEPKPVMKNNFSPPIIED</sequence>
<protein>
    <submittedName>
        <fullName evidence="2">Uncharacterized protein</fullName>
    </submittedName>
</protein>
<feature type="transmembrane region" description="Helical" evidence="1">
    <location>
        <begin position="64"/>
        <end position="86"/>
    </location>
</feature>
<organism evidence="2">
    <name type="scientific">Tanacetum cinerariifolium</name>
    <name type="common">Dalmatian daisy</name>
    <name type="synonym">Chrysanthemum cinerariifolium</name>
    <dbReference type="NCBI Taxonomy" id="118510"/>
    <lineage>
        <taxon>Eukaryota</taxon>
        <taxon>Viridiplantae</taxon>
        <taxon>Streptophyta</taxon>
        <taxon>Embryophyta</taxon>
        <taxon>Tracheophyta</taxon>
        <taxon>Spermatophyta</taxon>
        <taxon>Magnoliopsida</taxon>
        <taxon>eudicotyledons</taxon>
        <taxon>Gunneridae</taxon>
        <taxon>Pentapetalae</taxon>
        <taxon>asterids</taxon>
        <taxon>campanulids</taxon>
        <taxon>Asterales</taxon>
        <taxon>Asteraceae</taxon>
        <taxon>Asteroideae</taxon>
        <taxon>Anthemideae</taxon>
        <taxon>Anthemidinae</taxon>
        <taxon>Tanacetum</taxon>
    </lineage>
</organism>
<keyword evidence="1" id="KW-0472">Membrane</keyword>
<reference evidence="2" key="1">
    <citation type="journal article" date="2019" name="Sci. Rep.">
        <title>Draft genome of Tanacetum cinerariifolium, the natural source of mosquito coil.</title>
        <authorList>
            <person name="Yamashiro T."/>
            <person name="Shiraishi A."/>
            <person name="Satake H."/>
            <person name="Nakayama K."/>
        </authorList>
    </citation>
    <scope>NUCLEOTIDE SEQUENCE</scope>
</reference>
<proteinExistence type="predicted"/>
<accession>A0A6L2LJY2</accession>
<comment type="caution">
    <text evidence="2">The sequence shown here is derived from an EMBL/GenBank/DDBJ whole genome shotgun (WGS) entry which is preliminary data.</text>
</comment>
<dbReference type="AlphaFoldDB" id="A0A6L2LJY2"/>
<keyword evidence="1" id="KW-0812">Transmembrane</keyword>